<reference evidence="2" key="1">
    <citation type="journal article" date="2019" name="Int. J. Syst. Evol. Microbiol.">
        <title>The Global Catalogue of Microorganisms (GCM) 10K type strain sequencing project: providing services to taxonomists for standard genome sequencing and annotation.</title>
        <authorList>
            <consortium name="The Broad Institute Genomics Platform"/>
            <consortium name="The Broad Institute Genome Sequencing Center for Infectious Disease"/>
            <person name="Wu L."/>
            <person name="Ma J."/>
        </authorList>
    </citation>
    <scope>NUCLEOTIDE SEQUENCE [LARGE SCALE GENOMIC DNA]</scope>
    <source>
        <strain evidence="2">CCUG 30340</strain>
    </source>
</reference>
<dbReference type="RefSeq" id="WP_380022911.1">
    <property type="nucleotide sequence ID" value="NZ_JBHSHD010000019.1"/>
</dbReference>
<proteinExistence type="predicted"/>
<dbReference type="Gene3D" id="2.60.120.200">
    <property type="match status" value="1"/>
</dbReference>
<gene>
    <name evidence="1" type="ORF">ACFO6Q_19740</name>
</gene>
<comment type="caution">
    <text evidence="1">The sequence shown here is derived from an EMBL/GenBank/DDBJ whole genome shotgun (WGS) entry which is preliminary data.</text>
</comment>
<dbReference type="EMBL" id="JBHSHD010000019">
    <property type="protein sequence ID" value="MFC4822560.1"/>
    <property type="molecule type" value="Genomic_DNA"/>
</dbReference>
<sequence length="551" mass="57610">MESEDDAPSLATGSGGRRGWSGAAEGAGFFRGNGAGLLAGLSAILPMTWEGEHSLRRTHPLHAAFRQRGTASHPIRGNQRMSSRLLGAILLVAGIAGAGTASSHPLSPGLTADGRTVPILAGREDPACEEDFDDVPELLAVDGWHVQVNSSGDPPFGGVLALNWNYGIDTYGFGSQSGRPGSYVAANHLSAGGAAPDGGGNTASTWLLTPRIDFQPGASLSFYTRSIWSTSGWPDRLYVRLCSGDPCTDVGSGPDDTGDFGSPLLAINPNLVQAIDPTGENGYPIDWTRFDIEDLPESGSGRIAFQYHVTDVEDYFAGVGHNGTVAAIDSVALHGVDRCPLRHDKLFANAFEGAIDPLAITQNADTTQIVNDITPSCYQGPTSWLRRFDLAGQHGLSGAVHVAAVDFGIDVTRSNQNVGVRLHSIPRGAELRWENMTLVGSSVVAVGVDEDGTVKRAEVTGAIPDAGTADLVVEVSAGPYGGDFFMGSNTAPQTGPSYIAFPVSQTCSIDVTDPVLDPTQPTDMSPYVPDTHLLMVVHLADTANGAPGVVQ</sequence>
<evidence type="ECO:0000313" key="2">
    <source>
        <dbReference type="Proteomes" id="UP001595886"/>
    </source>
</evidence>
<name>A0ABV9R149_9GAMM</name>
<organism evidence="1 2">
    <name type="scientific">Dokdonella ginsengisoli</name>
    <dbReference type="NCBI Taxonomy" id="363846"/>
    <lineage>
        <taxon>Bacteria</taxon>
        <taxon>Pseudomonadati</taxon>
        <taxon>Pseudomonadota</taxon>
        <taxon>Gammaproteobacteria</taxon>
        <taxon>Lysobacterales</taxon>
        <taxon>Rhodanobacteraceae</taxon>
        <taxon>Dokdonella</taxon>
    </lineage>
</organism>
<accession>A0ABV9R149</accession>
<keyword evidence="2" id="KW-1185">Reference proteome</keyword>
<dbReference type="NCBIfam" id="NF038128">
    <property type="entry name" value="choice_anch_J"/>
    <property type="match status" value="1"/>
</dbReference>
<evidence type="ECO:0000313" key="1">
    <source>
        <dbReference type="EMBL" id="MFC4822560.1"/>
    </source>
</evidence>
<dbReference type="Proteomes" id="UP001595886">
    <property type="component" value="Unassembled WGS sequence"/>
</dbReference>
<protein>
    <submittedName>
        <fullName evidence="1">Choice-of-anchor J domain-containing protein</fullName>
    </submittedName>
</protein>